<dbReference type="Pfam" id="PF08708">
    <property type="entry name" value="PriCT_1"/>
    <property type="match status" value="1"/>
</dbReference>
<sequence>MENNRLQKENAMKITYFINVRSKVCESMSLEQFIERTRNGTWQRMTEEYRQALADGNEQRAARLKGNLPAIAPAGIFEGGHSAANLVQLSGLVDIDIDKCSERIEEIRELLHRLPYVVYTQVSPSNNGVKCLARVSISQASQYTPLFRLITTHISNHIQFPCDMQCSDVSRLQFVCHDPTVYYRPDAITFQEHLDMEGELPVEFPEPPPATPVLTDATALPGKGTALAVLEEVLREIPFLRGHRNECMLRLGQRIRVKDFSHEEVEKMISLAGEKLAQPDFPEEEIRRTLLSGYQYVSRKKSESNNSAEGSPRFTSLGANPAAGEDGSEEDDLFDNTNQLRNEAPYIPDEVYEQLPPLLQDVVKHPRTRRERDIMLMAAISNLSIGLPHVKLSYANSLHGTQLFFAVIAPAGAGKGCAFKVSAIINGVHRHYEKIYHVELKEFQTKMQVWDADRDAAVRKGNFKELNPKPEPPKGIYINIAANTSKSRIVEHLCNNGPLGAVMNCAEIDTLSSSSSQEYGKFDDLLRCCFDGDRYVSSFKISNEPICVEEPRMAHCLAGTPDQFVRFIGTLENGLYSRFMLITMGNTDEWLSAAPRENVEDSNVHFARLSDWLLKIHLTLDKSPTHVNFTTEQWASHDAFFREKLKEVREQENDNIDAIVKRAGVMVCRMAALFTTLRKYDEYLLLPERICEDRDFNNAMSIMTALLEHSLLLSSSFPDASRKKAKPLTPFNKISNIMKIVPATFSHKDFIVAGASLGIHRSTCKRLIKKAINLEYVEKQEVWYIKIEKGGKKRNAKRE</sequence>
<dbReference type="InterPro" id="IPR025048">
    <property type="entry name" value="DUF3987"/>
</dbReference>
<evidence type="ECO:0000259" key="2">
    <source>
        <dbReference type="SMART" id="SM00942"/>
    </source>
</evidence>
<dbReference type="Proteomes" id="UP000027601">
    <property type="component" value="Unassembled WGS sequence"/>
</dbReference>
<gene>
    <name evidence="3" type="ORF">JCM15093_1246</name>
</gene>
<dbReference type="STRING" id="1121097.GCA_000428125_01780"/>
<evidence type="ECO:0000256" key="1">
    <source>
        <dbReference type="SAM" id="MobiDB-lite"/>
    </source>
</evidence>
<keyword evidence="4" id="KW-1185">Reference proteome</keyword>
<dbReference type="InterPro" id="IPR014820">
    <property type="entry name" value="PriCT_1"/>
</dbReference>
<feature type="region of interest" description="Disordered" evidence="1">
    <location>
        <begin position="298"/>
        <end position="332"/>
    </location>
</feature>
<dbReference type="InterPro" id="IPR014907">
    <property type="entry name" value="BT4734-like_N"/>
</dbReference>
<comment type="caution">
    <text evidence="3">The sequence shown here is derived from an EMBL/GenBank/DDBJ whole genome shotgun (WGS) entry which is preliminary data.</text>
</comment>
<accession>A0A069D7H2</accession>
<protein>
    <recommendedName>
        <fullName evidence="2">Primase C-terminal 1 domain-containing protein</fullName>
    </recommendedName>
</protein>
<proteinExistence type="predicted"/>
<evidence type="ECO:0000313" key="4">
    <source>
        <dbReference type="Proteomes" id="UP000027601"/>
    </source>
</evidence>
<dbReference type="eggNOG" id="COG5545">
    <property type="taxonomic scope" value="Bacteria"/>
</dbReference>
<dbReference type="OrthoDB" id="1522635at2"/>
<feature type="compositionally biased region" description="Polar residues" evidence="1">
    <location>
        <begin position="304"/>
        <end position="318"/>
    </location>
</feature>
<reference evidence="3 4" key="1">
    <citation type="journal article" date="2015" name="Microbes Environ.">
        <title>Distribution and evolution of nitrogen fixation genes in the phylum bacteroidetes.</title>
        <authorList>
            <person name="Inoue J."/>
            <person name="Oshima K."/>
            <person name="Suda W."/>
            <person name="Sakamoto M."/>
            <person name="Iino T."/>
            <person name="Noda S."/>
            <person name="Hongoh Y."/>
            <person name="Hattori M."/>
            <person name="Ohkuma M."/>
        </authorList>
    </citation>
    <scope>NUCLEOTIDE SEQUENCE [LARGE SCALE GENOMIC DNA]</scope>
    <source>
        <strain evidence="3 4">JCM 15093</strain>
    </source>
</reference>
<name>A0A069D7H2_9BACE</name>
<dbReference type="RefSeq" id="WP_024996091.1">
    <property type="nucleotide sequence ID" value="NZ_ATZI01000005.1"/>
</dbReference>
<evidence type="ECO:0000313" key="3">
    <source>
        <dbReference type="EMBL" id="GAK36104.1"/>
    </source>
</evidence>
<dbReference type="eggNOG" id="COG0358">
    <property type="taxonomic scope" value="Bacteria"/>
</dbReference>
<organism evidence="3 4">
    <name type="scientific">Bacteroides graminisolvens DSM 19988 = JCM 15093</name>
    <dbReference type="NCBI Taxonomy" id="1121097"/>
    <lineage>
        <taxon>Bacteria</taxon>
        <taxon>Pseudomonadati</taxon>
        <taxon>Bacteroidota</taxon>
        <taxon>Bacteroidia</taxon>
        <taxon>Bacteroidales</taxon>
        <taxon>Bacteroidaceae</taxon>
        <taxon>Bacteroides</taxon>
    </lineage>
</organism>
<dbReference type="Pfam" id="PF13148">
    <property type="entry name" value="DUF3987"/>
    <property type="match status" value="1"/>
</dbReference>
<dbReference type="SMART" id="SM00942">
    <property type="entry name" value="PriCT_1"/>
    <property type="match status" value="1"/>
</dbReference>
<feature type="domain" description="Primase C-terminal 1" evidence="2">
    <location>
        <begin position="236"/>
        <end position="299"/>
    </location>
</feature>
<dbReference type="Pfam" id="PF08800">
    <property type="entry name" value="BT4734-like_N"/>
    <property type="match status" value="1"/>
</dbReference>
<dbReference type="EMBL" id="BAJS01000005">
    <property type="protein sequence ID" value="GAK36104.1"/>
    <property type="molecule type" value="Genomic_DNA"/>
</dbReference>
<dbReference type="AlphaFoldDB" id="A0A069D7H2"/>